<evidence type="ECO:0000313" key="3">
    <source>
        <dbReference type="EMBL" id="PYD62320.1"/>
    </source>
</evidence>
<feature type="compositionally biased region" description="Pro residues" evidence="1">
    <location>
        <begin position="74"/>
        <end position="96"/>
    </location>
</feature>
<reference evidence="3 4" key="1">
    <citation type="submission" date="2017-07" db="EMBL/GenBank/DDBJ databases">
        <title>A draft genome sequence of Gluconacetobacter entanii LTH 4560.</title>
        <authorList>
            <person name="Skraban J."/>
            <person name="Cleenwerck I."/>
            <person name="Vandamme P."/>
            <person name="Trcek J."/>
        </authorList>
    </citation>
    <scope>NUCLEOTIDE SEQUENCE [LARGE SCALE GENOMIC DNA]</scope>
    <source>
        <strain evidence="3 4">LTH 4560</strain>
    </source>
</reference>
<keyword evidence="2" id="KW-0732">Signal</keyword>
<accession>A0A318PPA8</accession>
<dbReference type="OrthoDB" id="7280564at2"/>
<feature type="chain" id="PRO_5016363026" evidence="2">
    <location>
        <begin position="41"/>
        <end position="103"/>
    </location>
</feature>
<dbReference type="EMBL" id="NKUF01000039">
    <property type="protein sequence ID" value="PYD62320.1"/>
    <property type="molecule type" value="Genomic_DNA"/>
</dbReference>
<dbReference type="Proteomes" id="UP000248301">
    <property type="component" value="Unassembled WGS sequence"/>
</dbReference>
<evidence type="ECO:0000313" key="4">
    <source>
        <dbReference type="Proteomes" id="UP000248301"/>
    </source>
</evidence>
<feature type="signal peptide" evidence="2">
    <location>
        <begin position="1"/>
        <end position="40"/>
    </location>
</feature>
<protein>
    <submittedName>
        <fullName evidence="3">Uncharacterized protein</fullName>
    </submittedName>
</protein>
<name>A0A318PPA8_9PROT</name>
<comment type="caution">
    <text evidence="3">The sequence shown here is derived from an EMBL/GenBank/DDBJ whole genome shotgun (WGS) entry which is preliminary data.</text>
</comment>
<organism evidence="3 4">
    <name type="scientific">Gluconacetobacter entanii</name>
    <dbReference type="NCBI Taxonomy" id="108528"/>
    <lineage>
        <taxon>Bacteria</taxon>
        <taxon>Pseudomonadati</taxon>
        <taxon>Pseudomonadota</taxon>
        <taxon>Alphaproteobacteria</taxon>
        <taxon>Acetobacterales</taxon>
        <taxon>Acetobacteraceae</taxon>
        <taxon>Gluconacetobacter</taxon>
    </lineage>
</organism>
<sequence length="103" mass="11110">MHATSIPSPFAGYYAMSRIPTAIALLSCLPLLTGAPQAWAQKHPNDSSVDRPGDNSPSALERTQPYDRRTEPLPSHPTHPLPRLPATPRTPTPPQSSPVQEAP</sequence>
<evidence type="ECO:0000256" key="2">
    <source>
        <dbReference type="SAM" id="SignalP"/>
    </source>
</evidence>
<evidence type="ECO:0000256" key="1">
    <source>
        <dbReference type="SAM" id="MobiDB-lite"/>
    </source>
</evidence>
<feature type="compositionally biased region" description="Basic and acidic residues" evidence="1">
    <location>
        <begin position="43"/>
        <end position="53"/>
    </location>
</feature>
<feature type="region of interest" description="Disordered" evidence="1">
    <location>
        <begin position="39"/>
        <end position="103"/>
    </location>
</feature>
<dbReference type="RefSeq" id="WP_110914367.1">
    <property type="nucleotide sequence ID" value="NZ_NKUF01000039.1"/>
</dbReference>
<gene>
    <name evidence="3" type="ORF">CFR72_13100</name>
</gene>
<dbReference type="AlphaFoldDB" id="A0A318PPA8"/>
<proteinExistence type="predicted"/>